<dbReference type="GO" id="GO:0016020">
    <property type="term" value="C:membrane"/>
    <property type="evidence" value="ECO:0007669"/>
    <property type="project" value="UniProtKB-SubCell"/>
</dbReference>
<evidence type="ECO:0000256" key="4">
    <source>
        <dbReference type="ARBA" id="ARBA00022989"/>
    </source>
</evidence>
<comment type="caution">
    <text evidence="8">The sequence shown here is derived from an EMBL/GenBank/DDBJ whole genome shotgun (WGS) entry which is preliminary data.</text>
</comment>
<evidence type="ECO:0000259" key="7">
    <source>
        <dbReference type="Pfam" id="PF00892"/>
    </source>
</evidence>
<evidence type="ECO:0000256" key="3">
    <source>
        <dbReference type="ARBA" id="ARBA00022692"/>
    </source>
</evidence>
<dbReference type="RefSeq" id="WP_111411545.1">
    <property type="nucleotide sequence ID" value="NZ_QKXH01000015.1"/>
</dbReference>
<accession>A0A2W7UEU2</accession>
<evidence type="ECO:0000313" key="8">
    <source>
        <dbReference type="EMBL" id="PZX91885.1"/>
    </source>
</evidence>
<feature type="transmembrane region" description="Helical" evidence="6">
    <location>
        <begin position="155"/>
        <end position="173"/>
    </location>
</feature>
<feature type="transmembrane region" description="Helical" evidence="6">
    <location>
        <begin position="251"/>
        <end position="270"/>
    </location>
</feature>
<feature type="transmembrane region" description="Helical" evidence="6">
    <location>
        <begin position="126"/>
        <end position="143"/>
    </location>
</feature>
<evidence type="ECO:0000256" key="1">
    <source>
        <dbReference type="ARBA" id="ARBA00004141"/>
    </source>
</evidence>
<feature type="domain" description="EamA" evidence="7">
    <location>
        <begin position="11"/>
        <end position="143"/>
    </location>
</feature>
<proteinExistence type="inferred from homology"/>
<dbReference type="EMBL" id="QKXH01000015">
    <property type="protein sequence ID" value="PZX91885.1"/>
    <property type="molecule type" value="Genomic_DNA"/>
</dbReference>
<dbReference type="PANTHER" id="PTHR32322">
    <property type="entry name" value="INNER MEMBRANE TRANSPORTER"/>
    <property type="match status" value="1"/>
</dbReference>
<evidence type="ECO:0000256" key="6">
    <source>
        <dbReference type="SAM" id="Phobius"/>
    </source>
</evidence>
<dbReference type="AlphaFoldDB" id="A0A2W7UEU2"/>
<feature type="transmembrane region" description="Helical" evidence="6">
    <location>
        <begin position="97"/>
        <end position="114"/>
    </location>
</feature>
<comment type="subcellular location">
    <subcellularLocation>
        <location evidence="1">Membrane</location>
        <topology evidence="1">Multi-pass membrane protein</topology>
    </subcellularLocation>
</comment>
<evidence type="ECO:0000256" key="2">
    <source>
        <dbReference type="ARBA" id="ARBA00007362"/>
    </source>
</evidence>
<keyword evidence="9" id="KW-1185">Reference proteome</keyword>
<dbReference type="InterPro" id="IPR037185">
    <property type="entry name" value="EmrE-like"/>
</dbReference>
<feature type="transmembrane region" description="Helical" evidence="6">
    <location>
        <begin position="185"/>
        <end position="205"/>
    </location>
</feature>
<evidence type="ECO:0000313" key="9">
    <source>
        <dbReference type="Proteomes" id="UP000249177"/>
    </source>
</evidence>
<dbReference type="InterPro" id="IPR050638">
    <property type="entry name" value="AA-Vitamin_Transporters"/>
</dbReference>
<dbReference type="SUPFAM" id="SSF103481">
    <property type="entry name" value="Multidrug resistance efflux transporter EmrE"/>
    <property type="match status" value="2"/>
</dbReference>
<sequence>MSKNENQFLIYLAFAAIFIIWGSTYFFIFLGLETIPPFMLMGMRFVIAGFLLLILIKAQGNLKKPSKEAMLKNSIYGTLLLVGGTGSVMWAEQFVPSGIASIVVCSLPFWFLILDYPKWKENFSNISSLLGLIIGFAGVIILFDVNESVFSDHFVLGVIVIIAGGISWALGSLFSRYYPTDLPTLMNVALQMISAGLFCLMLSYFTRETQGFVFSNVSLTSWLSLGYLIVFGILAFVAYLWLITKRSLIQVGTYVYVNPVIAVFLGWLFAKETISAKQILALIVILIGVVLINWAGYRKTLFKRNKT</sequence>
<keyword evidence="4 6" id="KW-1133">Transmembrane helix</keyword>
<dbReference type="Gene3D" id="1.10.3730.20">
    <property type="match status" value="1"/>
</dbReference>
<feature type="transmembrane region" description="Helical" evidence="6">
    <location>
        <begin position="38"/>
        <end position="58"/>
    </location>
</feature>
<dbReference type="Proteomes" id="UP000249177">
    <property type="component" value="Unassembled WGS sequence"/>
</dbReference>
<dbReference type="PANTHER" id="PTHR32322:SF2">
    <property type="entry name" value="EAMA DOMAIN-CONTAINING PROTEIN"/>
    <property type="match status" value="1"/>
</dbReference>
<dbReference type="Pfam" id="PF00892">
    <property type="entry name" value="EamA"/>
    <property type="match status" value="2"/>
</dbReference>
<feature type="transmembrane region" description="Helical" evidence="6">
    <location>
        <begin position="276"/>
        <end position="297"/>
    </location>
</feature>
<keyword evidence="3 6" id="KW-0812">Transmembrane</keyword>
<feature type="transmembrane region" description="Helical" evidence="6">
    <location>
        <begin position="225"/>
        <end position="244"/>
    </location>
</feature>
<protein>
    <submittedName>
        <fullName evidence="8">EamA family transporter</fullName>
    </submittedName>
</protein>
<organism evidence="8 9">
    <name type="scientific">Flavobacterium aquariorum</name>
    <dbReference type="NCBI Taxonomy" id="2217670"/>
    <lineage>
        <taxon>Bacteria</taxon>
        <taxon>Pseudomonadati</taxon>
        <taxon>Bacteroidota</taxon>
        <taxon>Flavobacteriia</taxon>
        <taxon>Flavobacteriales</taxon>
        <taxon>Flavobacteriaceae</taxon>
        <taxon>Flavobacterium</taxon>
    </lineage>
</organism>
<comment type="similarity">
    <text evidence="2">Belongs to the EamA transporter family.</text>
</comment>
<feature type="transmembrane region" description="Helical" evidence="6">
    <location>
        <begin position="70"/>
        <end position="91"/>
    </location>
</feature>
<evidence type="ECO:0000256" key="5">
    <source>
        <dbReference type="ARBA" id="ARBA00023136"/>
    </source>
</evidence>
<feature type="domain" description="EamA" evidence="7">
    <location>
        <begin position="156"/>
        <end position="293"/>
    </location>
</feature>
<name>A0A2W7UEU2_9FLAO</name>
<feature type="transmembrane region" description="Helical" evidence="6">
    <location>
        <begin position="9"/>
        <end position="32"/>
    </location>
</feature>
<keyword evidence="5 6" id="KW-0472">Membrane</keyword>
<dbReference type="OrthoDB" id="9812547at2"/>
<reference evidence="8 9" key="1">
    <citation type="submission" date="2018-06" db="EMBL/GenBank/DDBJ databases">
        <title>Flavobacterium sp IMCC34762, genome.</title>
        <authorList>
            <person name="Joung Y."/>
            <person name="Cho J."/>
            <person name="Song J."/>
        </authorList>
    </citation>
    <scope>NUCLEOTIDE SEQUENCE [LARGE SCALE GENOMIC DNA]</scope>
    <source>
        <strain evidence="8 9">IMCC34762</strain>
    </source>
</reference>
<gene>
    <name evidence="8" type="ORF">DOS84_18295</name>
</gene>
<dbReference type="InterPro" id="IPR000620">
    <property type="entry name" value="EamA_dom"/>
</dbReference>